<organism evidence="2 3">
    <name type="scientific">Salix suchowensis</name>
    <dbReference type="NCBI Taxonomy" id="1278906"/>
    <lineage>
        <taxon>Eukaryota</taxon>
        <taxon>Viridiplantae</taxon>
        <taxon>Streptophyta</taxon>
        <taxon>Embryophyta</taxon>
        <taxon>Tracheophyta</taxon>
        <taxon>Spermatophyta</taxon>
        <taxon>Magnoliopsida</taxon>
        <taxon>eudicotyledons</taxon>
        <taxon>Gunneridae</taxon>
        <taxon>Pentapetalae</taxon>
        <taxon>rosids</taxon>
        <taxon>fabids</taxon>
        <taxon>Malpighiales</taxon>
        <taxon>Salicaceae</taxon>
        <taxon>Saliceae</taxon>
        <taxon>Salix</taxon>
    </lineage>
</organism>
<proteinExistence type="predicted"/>
<gene>
    <name evidence="2" type="ORF">OIU77_009765</name>
</gene>
<accession>A0ABQ9A6W9</accession>
<feature type="transmembrane region" description="Helical" evidence="1">
    <location>
        <begin position="41"/>
        <end position="58"/>
    </location>
</feature>
<reference evidence="2" key="1">
    <citation type="submission" date="2022-10" db="EMBL/GenBank/DDBJ databases">
        <authorList>
            <person name="Hyden B.L."/>
            <person name="Feng K."/>
            <person name="Yates T."/>
            <person name="Jawdy S."/>
            <person name="Smart L.B."/>
            <person name="Muchero W."/>
        </authorList>
    </citation>
    <scope>NUCLEOTIDE SEQUENCE</scope>
    <source>
        <tissue evidence="2">Shoot tip</tissue>
    </source>
</reference>
<reference evidence="2" key="2">
    <citation type="journal article" date="2023" name="Int. J. Mol. Sci.">
        <title>De Novo Assembly and Annotation of 11 Diverse Shrub Willow (Salix) Genomes Reveals Novel Gene Organization in Sex-Linked Regions.</title>
        <authorList>
            <person name="Hyden B."/>
            <person name="Feng K."/>
            <person name="Yates T.B."/>
            <person name="Jawdy S."/>
            <person name="Cereghino C."/>
            <person name="Smart L.B."/>
            <person name="Muchero W."/>
        </authorList>
    </citation>
    <scope>NUCLEOTIDE SEQUENCE</scope>
    <source>
        <tissue evidence="2">Shoot tip</tissue>
    </source>
</reference>
<protein>
    <submittedName>
        <fullName evidence="2">Uncharacterized protein</fullName>
    </submittedName>
</protein>
<keyword evidence="3" id="KW-1185">Reference proteome</keyword>
<keyword evidence="1" id="KW-1133">Transmembrane helix</keyword>
<keyword evidence="1" id="KW-0472">Membrane</keyword>
<evidence type="ECO:0000313" key="2">
    <source>
        <dbReference type="EMBL" id="KAJ6327948.1"/>
    </source>
</evidence>
<comment type="caution">
    <text evidence="2">The sequence shown here is derived from an EMBL/GenBank/DDBJ whole genome shotgun (WGS) entry which is preliminary data.</text>
</comment>
<name>A0ABQ9A6W9_9ROSI</name>
<evidence type="ECO:0000313" key="3">
    <source>
        <dbReference type="Proteomes" id="UP001141253"/>
    </source>
</evidence>
<keyword evidence="1" id="KW-0812">Transmembrane</keyword>
<sequence length="66" mass="8073">MFKWAKYIVKYLVHLTIIYKYKQIHLFYPLHQCSNFNKQQQFLSCAALSFLLLFRFIFAPQLHRSS</sequence>
<dbReference type="Proteomes" id="UP001141253">
    <property type="component" value="Chromosome 14"/>
</dbReference>
<evidence type="ECO:0000256" key="1">
    <source>
        <dbReference type="SAM" id="Phobius"/>
    </source>
</evidence>
<dbReference type="EMBL" id="JAPFFI010000022">
    <property type="protein sequence ID" value="KAJ6327948.1"/>
    <property type="molecule type" value="Genomic_DNA"/>
</dbReference>